<feature type="compositionally biased region" description="Basic and acidic residues" evidence="4">
    <location>
        <begin position="59"/>
        <end position="72"/>
    </location>
</feature>
<dbReference type="InterPro" id="IPR001365">
    <property type="entry name" value="A_deaminase_dom"/>
</dbReference>
<organism evidence="6 7">
    <name type="scientific">Saxophila tyrrhenica</name>
    <dbReference type="NCBI Taxonomy" id="1690608"/>
    <lineage>
        <taxon>Eukaryota</taxon>
        <taxon>Fungi</taxon>
        <taxon>Dikarya</taxon>
        <taxon>Ascomycota</taxon>
        <taxon>Pezizomycotina</taxon>
        <taxon>Dothideomycetes</taxon>
        <taxon>Dothideomycetidae</taxon>
        <taxon>Mycosphaerellales</taxon>
        <taxon>Extremaceae</taxon>
        <taxon>Saxophila</taxon>
    </lineage>
</organism>
<keyword evidence="3" id="KW-0378">Hydrolase</keyword>
<keyword evidence="2" id="KW-0479">Metal-binding</keyword>
<gene>
    <name evidence="6" type="ORF">LTR77_005024</name>
</gene>
<evidence type="ECO:0000259" key="5">
    <source>
        <dbReference type="Pfam" id="PF00962"/>
    </source>
</evidence>
<feature type="domain" description="Adenosine deaminase" evidence="5">
    <location>
        <begin position="378"/>
        <end position="658"/>
    </location>
</feature>
<dbReference type="AlphaFoldDB" id="A0AAV9PAU9"/>
<dbReference type="GO" id="GO:0004000">
    <property type="term" value="F:adenosine deaminase activity"/>
    <property type="evidence" value="ECO:0007669"/>
    <property type="project" value="TreeGrafter"/>
</dbReference>
<evidence type="ECO:0000256" key="3">
    <source>
        <dbReference type="ARBA" id="ARBA00022801"/>
    </source>
</evidence>
<name>A0AAV9PAU9_9PEZI</name>
<comment type="cofactor">
    <cofactor evidence="1">
        <name>Zn(2+)</name>
        <dbReference type="ChEBI" id="CHEBI:29105"/>
    </cofactor>
</comment>
<dbReference type="Proteomes" id="UP001337655">
    <property type="component" value="Unassembled WGS sequence"/>
</dbReference>
<dbReference type="Pfam" id="PF00962">
    <property type="entry name" value="A_deaminase"/>
    <property type="match status" value="1"/>
</dbReference>
<dbReference type="EMBL" id="JAVRRT010000007">
    <property type="protein sequence ID" value="KAK5170436.1"/>
    <property type="molecule type" value="Genomic_DNA"/>
</dbReference>
<sequence>MHDQIHAYRANHEWFLESQMSQTTHDLVVMFKEKLKRRKPRGKASEPDVNGVNSLQKDVSMRSEESEPRRSFTDPVRTSIDSMSHSNRPGSRDPNSNFQADRATRSSSEWRRDALTTLARNMDMNMQAPQYRRQRQALLRTEQSEAWYAKAKSAASQSELEAGKIIVKVREHERRDPNLFGNLPSEAVPDVQSRDMGGRFLVNLDRINMSAICAIAQRMPKGAHQHLHFNSEIPPDVLFPHARSPDVQDTMFIRSTVPLTGPENFRDCEIVFNVFPKYMISADCFSPSYNPNAKDPNNCPWMLWRVFREAFPERMAPAGPDNLDAAERWARSKMVISVEHTYGDRTTHNSSWACFNQSTRAFKGLVGYEGVYRWYIGHAIDSMIKDKVMYAELRPMLLDKAIPSNDGLRKLDLKEQMSIICEEIVKKRKELEARNELDKFPFGIKIIYCTPRSIPLAKMKTELEDCIQLKLQFPDLICGFDLVGAEDRPNCIKFYADLLLAFQQTCKELDISIPFMFHAGETLIDTGGSSDPENSNLYDSLLLNAKRIGHGYALLKHPHLVEKYKQQNICLELCPISNELLHLCGNAREHPYPQLLAAGLHCTLNADNPSLFRGASTVSSSLSYEFYQVMVGDPRMNIHGWKQLAEWSLEHSCLSSEEIYHAKAIYAREWEAFCQWVVDEYGGYVSTLDDLP</sequence>
<dbReference type="PANTHER" id="PTHR11409">
    <property type="entry name" value="ADENOSINE DEAMINASE"/>
    <property type="match status" value="1"/>
</dbReference>
<comment type="caution">
    <text evidence="6">The sequence shown here is derived from an EMBL/GenBank/DDBJ whole genome shotgun (WGS) entry which is preliminary data.</text>
</comment>
<evidence type="ECO:0000313" key="7">
    <source>
        <dbReference type="Proteomes" id="UP001337655"/>
    </source>
</evidence>
<dbReference type="GeneID" id="89926368"/>
<proteinExistence type="predicted"/>
<feature type="compositionally biased region" description="Polar residues" evidence="4">
    <location>
        <begin position="79"/>
        <end position="99"/>
    </location>
</feature>
<evidence type="ECO:0000256" key="1">
    <source>
        <dbReference type="ARBA" id="ARBA00001947"/>
    </source>
</evidence>
<dbReference type="GO" id="GO:0006154">
    <property type="term" value="P:adenosine catabolic process"/>
    <property type="evidence" value="ECO:0007669"/>
    <property type="project" value="TreeGrafter"/>
</dbReference>
<dbReference type="PANTHER" id="PTHR11409:SF37">
    <property type="entry name" value="ADENOSINE DEAMINASE DOMAIN-CONTAINING PROTEIN"/>
    <property type="match status" value="1"/>
</dbReference>
<reference evidence="6 7" key="1">
    <citation type="submission" date="2023-08" db="EMBL/GenBank/DDBJ databases">
        <title>Black Yeasts Isolated from many extreme environments.</title>
        <authorList>
            <person name="Coleine C."/>
            <person name="Stajich J.E."/>
            <person name="Selbmann L."/>
        </authorList>
    </citation>
    <scope>NUCLEOTIDE SEQUENCE [LARGE SCALE GENOMIC DNA]</scope>
    <source>
        <strain evidence="6 7">CCFEE 5935</strain>
    </source>
</reference>
<dbReference type="SUPFAM" id="SSF51556">
    <property type="entry name" value="Metallo-dependent hydrolases"/>
    <property type="match status" value="1"/>
</dbReference>
<dbReference type="Gene3D" id="3.20.20.140">
    <property type="entry name" value="Metal-dependent hydrolases"/>
    <property type="match status" value="1"/>
</dbReference>
<protein>
    <recommendedName>
        <fullName evidence="5">Adenosine deaminase domain-containing protein</fullName>
    </recommendedName>
</protein>
<dbReference type="GO" id="GO:0046103">
    <property type="term" value="P:inosine biosynthetic process"/>
    <property type="evidence" value="ECO:0007669"/>
    <property type="project" value="TreeGrafter"/>
</dbReference>
<dbReference type="InterPro" id="IPR032466">
    <property type="entry name" value="Metal_Hydrolase"/>
</dbReference>
<dbReference type="RefSeq" id="XP_064659634.1">
    <property type="nucleotide sequence ID" value="XM_064802273.1"/>
</dbReference>
<evidence type="ECO:0000313" key="6">
    <source>
        <dbReference type="EMBL" id="KAK5170436.1"/>
    </source>
</evidence>
<feature type="compositionally biased region" description="Basic and acidic residues" evidence="4">
    <location>
        <begin position="102"/>
        <end position="111"/>
    </location>
</feature>
<dbReference type="InterPro" id="IPR006330">
    <property type="entry name" value="Ado/ade_deaminase"/>
</dbReference>
<dbReference type="GO" id="GO:0046872">
    <property type="term" value="F:metal ion binding"/>
    <property type="evidence" value="ECO:0007669"/>
    <property type="project" value="UniProtKB-KW"/>
</dbReference>
<accession>A0AAV9PAU9</accession>
<evidence type="ECO:0000256" key="4">
    <source>
        <dbReference type="SAM" id="MobiDB-lite"/>
    </source>
</evidence>
<feature type="region of interest" description="Disordered" evidence="4">
    <location>
        <begin position="36"/>
        <end position="111"/>
    </location>
</feature>
<evidence type="ECO:0000256" key="2">
    <source>
        <dbReference type="ARBA" id="ARBA00022723"/>
    </source>
</evidence>
<keyword evidence="7" id="KW-1185">Reference proteome</keyword>